<dbReference type="PANTHER" id="PTHR47331">
    <property type="entry name" value="PHD-TYPE DOMAIN-CONTAINING PROTEIN"/>
    <property type="match status" value="1"/>
</dbReference>
<dbReference type="Proteomes" id="UP001152795">
    <property type="component" value="Unassembled WGS sequence"/>
</dbReference>
<name>A0A7D9ICP2_PARCT</name>
<evidence type="ECO:0000313" key="2">
    <source>
        <dbReference type="Proteomes" id="UP001152795"/>
    </source>
</evidence>
<sequence>MYSDSEINTDHMRRIVSRLPYHNQAKWRDVASFIMKKRKSPPNFQDLTEFLGDRARAENDPTYGRSRDPTKDRRPKQTREENKSNYEHVSSFATQFGSNRYPSSKECPVCKQNHKLETSKIFRLEKPVAERRKLVLSLVSNVSRAIILRDR</sequence>
<organism evidence="1 2">
    <name type="scientific">Paramuricea clavata</name>
    <name type="common">Red gorgonian</name>
    <name type="synonym">Violescent sea-whip</name>
    <dbReference type="NCBI Taxonomy" id="317549"/>
    <lineage>
        <taxon>Eukaryota</taxon>
        <taxon>Metazoa</taxon>
        <taxon>Cnidaria</taxon>
        <taxon>Anthozoa</taxon>
        <taxon>Octocorallia</taxon>
        <taxon>Malacalcyonacea</taxon>
        <taxon>Plexauridae</taxon>
        <taxon>Paramuricea</taxon>
    </lineage>
</organism>
<gene>
    <name evidence="1" type="ORF">PACLA_8A063512</name>
</gene>
<dbReference type="EMBL" id="CACRXK020004495">
    <property type="protein sequence ID" value="CAB4002957.1"/>
    <property type="molecule type" value="Genomic_DNA"/>
</dbReference>
<evidence type="ECO:0000313" key="1">
    <source>
        <dbReference type="EMBL" id="CAB4002957.1"/>
    </source>
</evidence>
<reference evidence="1" key="1">
    <citation type="submission" date="2020-04" db="EMBL/GenBank/DDBJ databases">
        <authorList>
            <person name="Alioto T."/>
            <person name="Alioto T."/>
            <person name="Gomez Garrido J."/>
        </authorList>
    </citation>
    <scope>NUCLEOTIDE SEQUENCE</scope>
    <source>
        <strain evidence="1">A484AB</strain>
    </source>
</reference>
<dbReference type="AlphaFoldDB" id="A0A7D9ICP2"/>
<protein>
    <submittedName>
        <fullName evidence="1">Uncharacterized protein</fullName>
    </submittedName>
</protein>
<proteinExistence type="predicted"/>
<accession>A0A7D9ICP2</accession>
<comment type="caution">
    <text evidence="1">The sequence shown here is derived from an EMBL/GenBank/DDBJ whole genome shotgun (WGS) entry which is preliminary data.</text>
</comment>
<keyword evidence="2" id="KW-1185">Reference proteome</keyword>